<proteinExistence type="predicted"/>
<evidence type="ECO:0000313" key="1">
    <source>
        <dbReference type="EMBL" id="OPH46703.1"/>
    </source>
</evidence>
<name>A0A1V4H7L0_9BACL</name>
<sequence length="104" mass="12468">MLEYQENKDYQNLLDFLPDWETNWLCVGKIMSEPLGINKQDGNVYWFSEIPYSNEGICLGTLDKFLGNYVFGRKYYEIVPWIDEDDWYQFMIMHGLVFEGENNE</sequence>
<dbReference type="RefSeq" id="WP_079421471.1">
    <property type="nucleotide sequence ID" value="NZ_MBTG01000073.1"/>
</dbReference>
<evidence type="ECO:0000313" key="2">
    <source>
        <dbReference type="Proteomes" id="UP000190626"/>
    </source>
</evidence>
<reference evidence="2" key="1">
    <citation type="submission" date="2016-07" db="EMBL/GenBank/DDBJ databases">
        <authorList>
            <person name="Florea S."/>
            <person name="Webb J.S."/>
            <person name="Jaromczyk J."/>
            <person name="Schardl C.L."/>
        </authorList>
    </citation>
    <scope>NUCLEOTIDE SEQUENCE [LARGE SCALE GENOMIC DNA]</scope>
    <source>
        <strain evidence="2">CY1</strain>
    </source>
</reference>
<organism evidence="1 2">
    <name type="scientific">Paenibacillus ferrarius</name>
    <dbReference type="NCBI Taxonomy" id="1469647"/>
    <lineage>
        <taxon>Bacteria</taxon>
        <taxon>Bacillati</taxon>
        <taxon>Bacillota</taxon>
        <taxon>Bacilli</taxon>
        <taxon>Bacillales</taxon>
        <taxon>Paenibacillaceae</taxon>
        <taxon>Paenibacillus</taxon>
    </lineage>
</organism>
<gene>
    <name evidence="1" type="ORF">BC351_14555</name>
</gene>
<accession>A0A1V4H7L0</accession>
<dbReference type="STRING" id="1469647.BC351_14555"/>
<dbReference type="OrthoDB" id="8611321at2"/>
<dbReference type="AlphaFoldDB" id="A0A1V4H7L0"/>
<keyword evidence="2" id="KW-1185">Reference proteome</keyword>
<dbReference type="EMBL" id="MBTG01000073">
    <property type="protein sequence ID" value="OPH46703.1"/>
    <property type="molecule type" value="Genomic_DNA"/>
</dbReference>
<protein>
    <submittedName>
        <fullName evidence="1">Uncharacterized protein</fullName>
    </submittedName>
</protein>
<dbReference type="Proteomes" id="UP000190626">
    <property type="component" value="Unassembled WGS sequence"/>
</dbReference>
<comment type="caution">
    <text evidence="1">The sequence shown here is derived from an EMBL/GenBank/DDBJ whole genome shotgun (WGS) entry which is preliminary data.</text>
</comment>